<feature type="domain" description="PIN" evidence="7">
    <location>
        <begin position="2"/>
        <end position="124"/>
    </location>
</feature>
<dbReference type="GO" id="GO:0004521">
    <property type="term" value="F:RNA endonuclease activity"/>
    <property type="evidence" value="ECO:0007669"/>
    <property type="project" value="InterPro"/>
</dbReference>
<accession>A0A895YEM9</accession>
<comment type="similarity">
    <text evidence="6">Belongs to the PINc/VapC protein family.</text>
</comment>
<keyword evidence="6" id="KW-0800">Toxin</keyword>
<dbReference type="GO" id="GO:0000287">
    <property type="term" value="F:magnesium ion binding"/>
    <property type="evidence" value="ECO:0007669"/>
    <property type="project" value="UniProtKB-UniRule"/>
</dbReference>
<evidence type="ECO:0000256" key="4">
    <source>
        <dbReference type="ARBA" id="ARBA00022801"/>
    </source>
</evidence>
<dbReference type="GO" id="GO:0090729">
    <property type="term" value="F:toxin activity"/>
    <property type="evidence" value="ECO:0007669"/>
    <property type="project" value="UniProtKB-KW"/>
</dbReference>
<dbReference type="PANTHER" id="PTHR42188">
    <property type="entry name" value="23S RRNA-SPECIFIC ENDONUCLEASE VAPC20"/>
    <property type="match status" value="1"/>
</dbReference>
<dbReference type="InterPro" id="IPR039018">
    <property type="entry name" value="VapC20-like"/>
</dbReference>
<dbReference type="SUPFAM" id="SSF88723">
    <property type="entry name" value="PIN domain-like"/>
    <property type="match status" value="1"/>
</dbReference>
<dbReference type="Gene3D" id="3.40.50.1010">
    <property type="entry name" value="5'-nuclease"/>
    <property type="match status" value="1"/>
</dbReference>
<protein>
    <recommendedName>
        <fullName evidence="6">Ribonuclease VapC</fullName>
        <shortName evidence="6">RNase VapC</shortName>
        <ecNumber evidence="6">3.1.-.-</ecNumber>
    </recommendedName>
    <alternativeName>
        <fullName evidence="6">Toxin VapC</fullName>
    </alternativeName>
</protein>
<dbReference type="InterPro" id="IPR022907">
    <property type="entry name" value="VapC_family"/>
</dbReference>
<gene>
    <name evidence="6" type="primary">vapC</name>
    <name evidence="8" type="ORF">JQS43_08175</name>
</gene>
<evidence type="ECO:0000256" key="6">
    <source>
        <dbReference type="HAMAP-Rule" id="MF_00265"/>
    </source>
</evidence>
<dbReference type="KEGG" id="nhy:JQS43_08175"/>
<keyword evidence="4 6" id="KW-0378">Hydrolase</keyword>
<organism evidence="8 9">
    <name type="scientific">Natronosporangium hydrolyticum</name>
    <dbReference type="NCBI Taxonomy" id="2811111"/>
    <lineage>
        <taxon>Bacteria</taxon>
        <taxon>Bacillati</taxon>
        <taxon>Actinomycetota</taxon>
        <taxon>Actinomycetes</taxon>
        <taxon>Micromonosporales</taxon>
        <taxon>Micromonosporaceae</taxon>
        <taxon>Natronosporangium</taxon>
    </lineage>
</organism>
<comment type="function">
    <text evidence="6">Toxic component of a toxin-antitoxin (TA) system. An RNase.</text>
</comment>
<reference evidence="8" key="1">
    <citation type="submission" date="2021-02" db="EMBL/GenBank/DDBJ databases">
        <title>Natrosporangium hydrolyticum gen. nov., sp. nov, a haloalkaliphilic actinobacterium from a soda solonchak soil.</title>
        <authorList>
            <person name="Sorokin D.Y."/>
            <person name="Khijniak T.V."/>
            <person name="Zakharycheva A.P."/>
            <person name="Boueva O.V."/>
            <person name="Ariskina E.V."/>
            <person name="Hahnke R.L."/>
            <person name="Bunk B."/>
            <person name="Sproer C."/>
            <person name="Schumann P."/>
            <person name="Evtushenko L.I."/>
            <person name="Kublanov I.V."/>
        </authorList>
    </citation>
    <scope>NUCLEOTIDE SEQUENCE</scope>
    <source>
        <strain evidence="8">DSM 106523</strain>
    </source>
</reference>
<evidence type="ECO:0000313" key="8">
    <source>
        <dbReference type="EMBL" id="QSB16257.1"/>
    </source>
</evidence>
<dbReference type="InterPro" id="IPR002716">
    <property type="entry name" value="PIN_dom"/>
</dbReference>
<name>A0A895YEM9_9ACTN</name>
<keyword evidence="1 6" id="KW-1277">Toxin-antitoxin system</keyword>
<feature type="binding site" evidence="6">
    <location>
        <position position="99"/>
    </location>
    <ligand>
        <name>Mg(2+)</name>
        <dbReference type="ChEBI" id="CHEBI:18420"/>
    </ligand>
</feature>
<dbReference type="GO" id="GO:0016787">
    <property type="term" value="F:hydrolase activity"/>
    <property type="evidence" value="ECO:0007669"/>
    <property type="project" value="UniProtKB-KW"/>
</dbReference>
<evidence type="ECO:0000256" key="5">
    <source>
        <dbReference type="ARBA" id="ARBA00022842"/>
    </source>
</evidence>
<dbReference type="EC" id="3.1.-.-" evidence="6"/>
<evidence type="ECO:0000256" key="2">
    <source>
        <dbReference type="ARBA" id="ARBA00022722"/>
    </source>
</evidence>
<proteinExistence type="inferred from homology"/>
<dbReference type="Proteomes" id="UP000662857">
    <property type="component" value="Chromosome"/>
</dbReference>
<dbReference type="EMBL" id="CP070499">
    <property type="protein sequence ID" value="QSB16257.1"/>
    <property type="molecule type" value="Genomic_DNA"/>
</dbReference>
<dbReference type="InterPro" id="IPR029060">
    <property type="entry name" value="PIN-like_dom_sf"/>
</dbReference>
<evidence type="ECO:0000256" key="3">
    <source>
        <dbReference type="ARBA" id="ARBA00022723"/>
    </source>
</evidence>
<dbReference type="AlphaFoldDB" id="A0A895YEM9"/>
<keyword evidence="5 6" id="KW-0460">Magnesium</keyword>
<dbReference type="Pfam" id="PF01850">
    <property type="entry name" value="PIN"/>
    <property type="match status" value="1"/>
</dbReference>
<keyword evidence="2 6" id="KW-0540">Nuclease</keyword>
<dbReference type="RefSeq" id="WP_239678460.1">
    <property type="nucleotide sequence ID" value="NZ_CP070499.1"/>
</dbReference>
<keyword evidence="3 6" id="KW-0479">Metal-binding</keyword>
<dbReference type="PANTHER" id="PTHR42188:SF1">
    <property type="entry name" value="23S RRNA-SPECIFIC ENDONUCLEASE VAPC20"/>
    <property type="match status" value="1"/>
</dbReference>
<sequence length="137" mass="15057">MIIVDTGPLVALVNSSDADHARCVQWVEAANEPLLVPNTVLTEVCYLLQRRCGSKVEARFLRELGADDRFALVPILGEDLPRVADLIETYQDFPLGGADASVVTVAERLGVSRIATLDRRHSVVRPQHLPSFTLLPE</sequence>
<dbReference type="GO" id="GO:0016075">
    <property type="term" value="P:rRNA catabolic process"/>
    <property type="evidence" value="ECO:0007669"/>
    <property type="project" value="TreeGrafter"/>
</dbReference>
<dbReference type="HAMAP" id="MF_00265">
    <property type="entry name" value="VapC_Nob1"/>
    <property type="match status" value="1"/>
</dbReference>
<evidence type="ECO:0000313" key="9">
    <source>
        <dbReference type="Proteomes" id="UP000662857"/>
    </source>
</evidence>
<feature type="binding site" evidence="6">
    <location>
        <position position="5"/>
    </location>
    <ligand>
        <name>Mg(2+)</name>
        <dbReference type="ChEBI" id="CHEBI:18420"/>
    </ligand>
</feature>
<keyword evidence="9" id="KW-1185">Reference proteome</keyword>
<evidence type="ECO:0000256" key="1">
    <source>
        <dbReference type="ARBA" id="ARBA00022649"/>
    </source>
</evidence>
<evidence type="ECO:0000259" key="7">
    <source>
        <dbReference type="Pfam" id="PF01850"/>
    </source>
</evidence>
<comment type="cofactor">
    <cofactor evidence="6">
        <name>Mg(2+)</name>
        <dbReference type="ChEBI" id="CHEBI:18420"/>
    </cofactor>
</comment>